<dbReference type="InterPro" id="IPR035441">
    <property type="entry name" value="TFIIS/LEDGF_dom_sf"/>
</dbReference>
<reference evidence="7 8" key="1">
    <citation type="submission" date="2020-10" db="EMBL/GenBank/DDBJ databases">
        <title>The Coptis chinensis genome and diversification of protoberbering-type alkaloids.</title>
        <authorList>
            <person name="Wang B."/>
            <person name="Shu S."/>
            <person name="Song C."/>
            <person name="Liu Y."/>
        </authorList>
    </citation>
    <scope>NUCLEOTIDE SEQUENCE [LARGE SCALE GENOMIC DNA]</scope>
    <source>
        <strain evidence="7">HL-2020</strain>
        <tissue evidence="7">Leaf</tissue>
    </source>
</reference>
<evidence type="ECO:0000256" key="2">
    <source>
        <dbReference type="ARBA" id="ARBA00023242"/>
    </source>
</evidence>
<dbReference type="Pfam" id="PF08711">
    <property type="entry name" value="Med26"/>
    <property type="match status" value="1"/>
</dbReference>
<gene>
    <name evidence="7" type="ORF">IFM89_012587</name>
</gene>
<feature type="compositionally biased region" description="Polar residues" evidence="5">
    <location>
        <begin position="448"/>
        <end position="457"/>
    </location>
</feature>
<evidence type="ECO:0000313" key="7">
    <source>
        <dbReference type="EMBL" id="KAF9592158.1"/>
    </source>
</evidence>
<dbReference type="Proteomes" id="UP000631114">
    <property type="component" value="Unassembled WGS sequence"/>
</dbReference>
<dbReference type="AlphaFoldDB" id="A0A835H5U8"/>
<comment type="subcellular location">
    <subcellularLocation>
        <location evidence="1 3">Nucleus</location>
    </subcellularLocation>
</comment>
<feature type="coiled-coil region" evidence="4">
    <location>
        <begin position="127"/>
        <end position="154"/>
    </location>
</feature>
<evidence type="ECO:0000256" key="3">
    <source>
        <dbReference type="PROSITE-ProRule" id="PRU00649"/>
    </source>
</evidence>
<proteinExistence type="predicted"/>
<dbReference type="InterPro" id="IPR003617">
    <property type="entry name" value="TFIIS/CRSP70_N_sub"/>
</dbReference>
<accession>A0A835H5U8</accession>
<dbReference type="EMBL" id="JADFTS010000008">
    <property type="protein sequence ID" value="KAF9592158.1"/>
    <property type="molecule type" value="Genomic_DNA"/>
</dbReference>
<feature type="compositionally biased region" description="Basic and acidic residues" evidence="5">
    <location>
        <begin position="292"/>
        <end position="335"/>
    </location>
</feature>
<evidence type="ECO:0000256" key="1">
    <source>
        <dbReference type="ARBA" id="ARBA00004123"/>
    </source>
</evidence>
<evidence type="ECO:0000313" key="8">
    <source>
        <dbReference type="Proteomes" id="UP000631114"/>
    </source>
</evidence>
<feature type="region of interest" description="Disordered" evidence="5">
    <location>
        <begin position="279"/>
        <end position="394"/>
    </location>
</feature>
<dbReference type="GO" id="GO:0005634">
    <property type="term" value="C:nucleus"/>
    <property type="evidence" value="ECO:0007669"/>
    <property type="project" value="UniProtKB-SubCell"/>
</dbReference>
<dbReference type="InterPro" id="IPR017923">
    <property type="entry name" value="TFIIS_N"/>
</dbReference>
<evidence type="ECO:0000259" key="6">
    <source>
        <dbReference type="PROSITE" id="PS51319"/>
    </source>
</evidence>
<feature type="domain" description="TFIIS N-terminal" evidence="6">
    <location>
        <begin position="142"/>
        <end position="217"/>
    </location>
</feature>
<dbReference type="PANTHER" id="PTHR46554:SF2">
    <property type="entry name" value="TFIIS N-TERMINAL DOMAIN-CONTAINING PROTEIN"/>
    <property type="match status" value="1"/>
</dbReference>
<dbReference type="OrthoDB" id="44867at2759"/>
<organism evidence="7 8">
    <name type="scientific">Coptis chinensis</name>
    <dbReference type="NCBI Taxonomy" id="261450"/>
    <lineage>
        <taxon>Eukaryota</taxon>
        <taxon>Viridiplantae</taxon>
        <taxon>Streptophyta</taxon>
        <taxon>Embryophyta</taxon>
        <taxon>Tracheophyta</taxon>
        <taxon>Spermatophyta</taxon>
        <taxon>Magnoliopsida</taxon>
        <taxon>Ranunculales</taxon>
        <taxon>Ranunculaceae</taxon>
        <taxon>Coptidoideae</taxon>
        <taxon>Coptis</taxon>
    </lineage>
</organism>
<dbReference type="SUPFAM" id="SSF47676">
    <property type="entry name" value="Conserved domain common to transcription factors TFIIS, elongin A, CRSP70"/>
    <property type="match status" value="1"/>
</dbReference>
<feature type="region of interest" description="Disordered" evidence="5">
    <location>
        <begin position="429"/>
        <end position="457"/>
    </location>
</feature>
<dbReference type="SMART" id="SM00509">
    <property type="entry name" value="TFS2N"/>
    <property type="match status" value="1"/>
</dbReference>
<name>A0A835H5U8_9MAGN</name>
<comment type="caution">
    <text evidence="7">The sequence shown here is derived from an EMBL/GenBank/DDBJ whole genome shotgun (WGS) entry which is preliminary data.</text>
</comment>
<dbReference type="PANTHER" id="PTHR46554">
    <property type="entry name" value="MEDIATOR OF RNA POLYMERASE II TRANSCRIPTION SUBUNIT 26A-RELATED"/>
    <property type="match status" value="1"/>
</dbReference>
<evidence type="ECO:0000256" key="5">
    <source>
        <dbReference type="SAM" id="MobiDB-lite"/>
    </source>
</evidence>
<protein>
    <recommendedName>
        <fullName evidence="6">TFIIS N-terminal domain-containing protein</fullName>
    </recommendedName>
</protein>
<dbReference type="PROSITE" id="PS51319">
    <property type="entry name" value="TFIIS_N"/>
    <property type="match status" value="1"/>
</dbReference>
<keyword evidence="8" id="KW-1185">Reference proteome</keyword>
<dbReference type="Gene3D" id="1.20.930.10">
    <property type="entry name" value="Conserved domain common to transcription factors TFIIS, elongin A, CRSP70"/>
    <property type="match status" value="1"/>
</dbReference>
<keyword evidence="2 3" id="KW-0539">Nucleus</keyword>
<feature type="compositionally biased region" description="Polar residues" evidence="5">
    <location>
        <begin position="336"/>
        <end position="346"/>
    </location>
</feature>
<sequence>MGGSMQSGNIESWRKYFKSANADIFDVIEQAILVAATDCPNEFKIRRDRIAEKLFTCRLPRCFGCDGVGELLPGVVVEEGEGEGEGDDDDVKGNLDVEEKENKGNCSTNVYSDLNENKVSNYSYHEAEALTEMLEEENQTIDEVDRIKAILENSEDVTTSALLDSLTRLQLMDITVQTLLSTDIGKAVSAFRKHHIKEISRLSRSLVSAWKSLISEWVVATEASKDSNDSPDSVKPAVMDEEEYGLPSPPLDEGLFFAPEANSMELSKFFDGIDEDGNLDSGRNANANGRKPMLDRRTIKNENRNVQKRESSFHREENILPKDDKNRSMVKHENSIKQTKPSNNDSRFQKPSKLGLEAKPNNEVKLQKQLDTVRTQRKPVSDQSDKSNSPGLVLDQKLELSKRKLHQGYQQAENAKKQRTIQVMELHDLPKQSFGSNNKNSHARPGSHNRQWLNGRR</sequence>
<keyword evidence="4" id="KW-0175">Coiled coil</keyword>
<dbReference type="CDD" id="cd00183">
    <property type="entry name" value="TFIIS_I"/>
    <property type="match status" value="1"/>
</dbReference>
<evidence type="ECO:0000256" key="4">
    <source>
        <dbReference type="SAM" id="Coils"/>
    </source>
</evidence>